<accession>A0A392PWM0</accession>
<evidence type="ECO:0000313" key="1">
    <source>
        <dbReference type="EMBL" id="MCI15850.1"/>
    </source>
</evidence>
<organism evidence="1 2">
    <name type="scientific">Trifolium medium</name>
    <dbReference type="NCBI Taxonomy" id="97028"/>
    <lineage>
        <taxon>Eukaryota</taxon>
        <taxon>Viridiplantae</taxon>
        <taxon>Streptophyta</taxon>
        <taxon>Embryophyta</taxon>
        <taxon>Tracheophyta</taxon>
        <taxon>Spermatophyta</taxon>
        <taxon>Magnoliopsida</taxon>
        <taxon>eudicotyledons</taxon>
        <taxon>Gunneridae</taxon>
        <taxon>Pentapetalae</taxon>
        <taxon>rosids</taxon>
        <taxon>fabids</taxon>
        <taxon>Fabales</taxon>
        <taxon>Fabaceae</taxon>
        <taxon>Papilionoideae</taxon>
        <taxon>50 kb inversion clade</taxon>
        <taxon>NPAAA clade</taxon>
        <taxon>Hologalegina</taxon>
        <taxon>IRL clade</taxon>
        <taxon>Trifolieae</taxon>
        <taxon>Trifolium</taxon>
    </lineage>
</organism>
<dbReference type="AlphaFoldDB" id="A0A392PWM0"/>
<dbReference type="Proteomes" id="UP000265520">
    <property type="component" value="Unassembled WGS sequence"/>
</dbReference>
<proteinExistence type="predicted"/>
<reference evidence="1 2" key="1">
    <citation type="journal article" date="2018" name="Front. Plant Sci.">
        <title>Red Clover (Trifolium pratense) and Zigzag Clover (T. medium) - A Picture of Genomic Similarities and Differences.</title>
        <authorList>
            <person name="Dluhosova J."/>
            <person name="Istvanek J."/>
            <person name="Nedelnik J."/>
            <person name="Repkova J."/>
        </authorList>
    </citation>
    <scope>NUCLEOTIDE SEQUENCE [LARGE SCALE GENOMIC DNA]</scope>
    <source>
        <strain evidence="2">cv. 10/8</strain>
        <tissue evidence="1">Leaf</tissue>
    </source>
</reference>
<feature type="non-terminal residue" evidence="1">
    <location>
        <position position="1"/>
    </location>
</feature>
<comment type="caution">
    <text evidence="1">The sequence shown here is derived from an EMBL/GenBank/DDBJ whole genome shotgun (WGS) entry which is preliminary data.</text>
</comment>
<sequence>TELSHDVINPTHVPLAKPLGPSSTLGCDESTSRCQTTLLIRALGSHQPVIPAYL</sequence>
<name>A0A392PWM0_9FABA</name>
<protein>
    <submittedName>
        <fullName evidence="1">Uncharacterized protein</fullName>
    </submittedName>
</protein>
<keyword evidence="2" id="KW-1185">Reference proteome</keyword>
<evidence type="ECO:0000313" key="2">
    <source>
        <dbReference type="Proteomes" id="UP000265520"/>
    </source>
</evidence>
<dbReference type="EMBL" id="LXQA010098252">
    <property type="protein sequence ID" value="MCI15850.1"/>
    <property type="molecule type" value="Genomic_DNA"/>
</dbReference>